<accession>A0A0F8ZQZ5</accession>
<gene>
    <name evidence="2" type="ORF">LCGC14_2940170</name>
</gene>
<evidence type="ECO:0000313" key="2">
    <source>
        <dbReference type="EMBL" id="KKK68824.1"/>
    </source>
</evidence>
<feature type="region of interest" description="Disordered" evidence="1">
    <location>
        <begin position="1"/>
        <end position="35"/>
    </location>
</feature>
<dbReference type="AlphaFoldDB" id="A0A0F8ZQZ5"/>
<dbReference type="EMBL" id="LAZR01058951">
    <property type="protein sequence ID" value="KKK68824.1"/>
    <property type="molecule type" value="Genomic_DNA"/>
</dbReference>
<reference evidence="2" key="1">
    <citation type="journal article" date="2015" name="Nature">
        <title>Complex archaea that bridge the gap between prokaryotes and eukaryotes.</title>
        <authorList>
            <person name="Spang A."/>
            <person name="Saw J.H."/>
            <person name="Jorgensen S.L."/>
            <person name="Zaremba-Niedzwiedzka K."/>
            <person name="Martijn J."/>
            <person name="Lind A.E."/>
            <person name="van Eijk R."/>
            <person name="Schleper C."/>
            <person name="Guy L."/>
            <person name="Ettema T.J."/>
        </authorList>
    </citation>
    <scope>NUCLEOTIDE SEQUENCE</scope>
</reference>
<feature type="compositionally biased region" description="Basic and acidic residues" evidence="1">
    <location>
        <begin position="1"/>
        <end position="15"/>
    </location>
</feature>
<organism evidence="2">
    <name type="scientific">marine sediment metagenome</name>
    <dbReference type="NCBI Taxonomy" id="412755"/>
    <lineage>
        <taxon>unclassified sequences</taxon>
        <taxon>metagenomes</taxon>
        <taxon>ecological metagenomes</taxon>
    </lineage>
</organism>
<evidence type="ECO:0000256" key="1">
    <source>
        <dbReference type="SAM" id="MobiDB-lite"/>
    </source>
</evidence>
<proteinExistence type="predicted"/>
<sequence length="150" mass="17856">MSRYQEDESYREKTKLRSRTRHERKMQDDPDYRSRQMAKLDALRARMPGYTSRQKRDWKKTHAKVRADTFQAYGGFCRCCGETNPAFLTIDHIRGNGVEDRKRNSQGKGGVKFYWYLKRMGFPQGDYRLLCMNCNWATRYGKECPHAITH</sequence>
<comment type="caution">
    <text evidence="2">The sequence shown here is derived from an EMBL/GenBank/DDBJ whole genome shotgun (WGS) entry which is preliminary data.</text>
</comment>
<feature type="compositionally biased region" description="Basic and acidic residues" evidence="1">
    <location>
        <begin position="25"/>
        <end position="34"/>
    </location>
</feature>
<name>A0A0F8ZQZ5_9ZZZZ</name>
<protein>
    <submittedName>
        <fullName evidence="2">Uncharacterized protein</fullName>
    </submittedName>
</protein>